<evidence type="ECO:0000313" key="2">
    <source>
        <dbReference type="Proteomes" id="UP000198290"/>
    </source>
</evidence>
<keyword evidence="2" id="KW-1185">Reference proteome</keyword>
<evidence type="ECO:0000313" key="1">
    <source>
        <dbReference type="EMBL" id="BBF85344.1"/>
    </source>
</evidence>
<dbReference type="RefSeq" id="WP_089083441.1">
    <property type="nucleotide sequence ID" value="NZ_AP018823.1"/>
</dbReference>
<protein>
    <submittedName>
        <fullName evidence="1">Uncharacterized protein</fullName>
    </submittedName>
</protein>
<dbReference type="KEGG" id="amah:DLM_1727"/>
<sequence>MTEDQIKCCWCDKVSSRAQLTGPDGNLCPHCEEPVLPSTFGELELGQDFACSLGGSWTKISDSKAEMHDAAPSDKPCEFKPAEVVYPF</sequence>
<organism evidence="1 2">
    <name type="scientific">Aquitalea magnusonii</name>
    <dbReference type="NCBI Taxonomy" id="332411"/>
    <lineage>
        <taxon>Bacteria</taxon>
        <taxon>Pseudomonadati</taxon>
        <taxon>Pseudomonadota</taxon>
        <taxon>Betaproteobacteria</taxon>
        <taxon>Neisseriales</taxon>
        <taxon>Chromobacteriaceae</taxon>
        <taxon>Aquitalea</taxon>
    </lineage>
</organism>
<proteinExistence type="predicted"/>
<dbReference type="EMBL" id="AP018823">
    <property type="protein sequence ID" value="BBF85344.1"/>
    <property type="molecule type" value="Genomic_DNA"/>
</dbReference>
<name>A0A3G9GDA9_9NEIS</name>
<dbReference type="AlphaFoldDB" id="A0A3G9GDA9"/>
<reference evidence="1 2" key="2">
    <citation type="journal article" date="2017" name="Genome Announc.">
        <title>Draft genome sequence of Aquitalea magnusonii strain H3, a plant growth-promoting bacterium of duckweed Lemna minor.</title>
        <authorList>
            <person name="Ishizawa H."/>
            <person name="Kuroda M."/>
            <person name="Ike M."/>
        </authorList>
    </citation>
    <scope>NUCLEOTIDE SEQUENCE [LARGE SCALE GENOMIC DNA]</scope>
    <source>
        <strain evidence="1 2">H3</strain>
    </source>
</reference>
<dbReference type="Proteomes" id="UP000198290">
    <property type="component" value="Chromosome"/>
</dbReference>
<dbReference type="OrthoDB" id="8590587at2"/>
<accession>A0A3G9GDA9</accession>
<dbReference type="STRING" id="332411.VI06_00760"/>
<reference evidence="2" key="1">
    <citation type="journal article" date="2017" name="Biotechnol. Biofuels">
        <title>Evaluation of environmental bacterial communities as a factor affecting the growth of duckweed Lemna minor.</title>
        <authorList>
            <person name="Ishizawa H."/>
            <person name="Kuroda M."/>
            <person name="Morikawa M."/>
            <person name="Ike M."/>
        </authorList>
    </citation>
    <scope>NUCLEOTIDE SEQUENCE [LARGE SCALE GENOMIC DNA]</scope>
    <source>
        <strain evidence="2">H3</strain>
    </source>
</reference>
<gene>
    <name evidence="1" type="ORF">DLM_1727</name>
</gene>
<reference evidence="2" key="3">
    <citation type="journal article" date="2017" name="Plant Physiol. Biochem.">
        <title>Differential oxidative and antioxidative response of duckweed Lemna minor toward plant growth promoting/inhibiting bacteria.</title>
        <authorList>
            <person name="Ishizawa H."/>
            <person name="Kuroda M."/>
            <person name="Morikawa M."/>
            <person name="Ike M."/>
        </authorList>
    </citation>
    <scope>NUCLEOTIDE SEQUENCE [LARGE SCALE GENOMIC DNA]</scope>
    <source>
        <strain evidence="2">H3</strain>
    </source>
</reference>